<proteinExistence type="predicted"/>
<organism evidence="1">
    <name type="scientific">Nothobranchius pienaari</name>
    <dbReference type="NCBI Taxonomy" id="704102"/>
    <lineage>
        <taxon>Eukaryota</taxon>
        <taxon>Metazoa</taxon>
        <taxon>Chordata</taxon>
        <taxon>Craniata</taxon>
        <taxon>Vertebrata</taxon>
        <taxon>Euteleostomi</taxon>
        <taxon>Actinopterygii</taxon>
        <taxon>Neopterygii</taxon>
        <taxon>Teleostei</taxon>
        <taxon>Neoteleostei</taxon>
        <taxon>Acanthomorphata</taxon>
        <taxon>Ovalentaria</taxon>
        <taxon>Atherinomorphae</taxon>
        <taxon>Cyprinodontiformes</taxon>
        <taxon>Nothobranchiidae</taxon>
        <taxon>Nothobranchius</taxon>
    </lineage>
</organism>
<accession>A0A1A8R926</accession>
<feature type="non-terminal residue" evidence="1">
    <location>
        <position position="1"/>
    </location>
</feature>
<reference evidence="1" key="2">
    <citation type="submission" date="2016-06" db="EMBL/GenBank/DDBJ databases">
        <title>The genome of a short-lived fish provides insights into sex chromosome evolution and the genetic control of aging.</title>
        <authorList>
            <person name="Reichwald K."/>
            <person name="Felder M."/>
            <person name="Petzold A."/>
            <person name="Koch P."/>
            <person name="Groth M."/>
            <person name="Platzer M."/>
        </authorList>
    </citation>
    <scope>NUCLEOTIDE SEQUENCE</scope>
    <source>
        <tissue evidence="1">Brain</tissue>
    </source>
</reference>
<gene>
    <name evidence="1" type="primary">Nfu_g_1_005744</name>
</gene>
<reference evidence="1" key="1">
    <citation type="submission" date="2016-05" db="EMBL/GenBank/DDBJ databases">
        <authorList>
            <person name="Lavstsen T."/>
            <person name="Jespersen J.S."/>
        </authorList>
    </citation>
    <scope>NUCLEOTIDE SEQUENCE</scope>
    <source>
        <tissue evidence="1">Brain</tissue>
    </source>
</reference>
<name>A0A1A8R926_9TELE</name>
<feature type="non-terminal residue" evidence="1">
    <location>
        <position position="106"/>
    </location>
</feature>
<evidence type="ECO:0000313" key="1">
    <source>
        <dbReference type="EMBL" id="SBS02192.1"/>
    </source>
</evidence>
<sequence length="106" mass="11696">PNEPKCGCLVMLQSDQTPLISADPPLPPKKQTVVRSALLLLYRSYPPCIKWKPVHLKDPAADPPPFSPPAWPLDQGDPVCCRSARALIVCIWGPLKLLHYAVNCMT</sequence>
<dbReference type="AlphaFoldDB" id="A0A1A8R926"/>
<protein>
    <submittedName>
        <fullName evidence="1">Uncharacterized protein</fullName>
    </submittedName>
</protein>
<dbReference type="EMBL" id="HAEG01016247">
    <property type="protein sequence ID" value="SBS02192.1"/>
    <property type="molecule type" value="Transcribed_RNA"/>
</dbReference>